<dbReference type="GO" id="GO:0008830">
    <property type="term" value="F:dTDP-4-dehydrorhamnose 3,5-epimerase activity"/>
    <property type="evidence" value="ECO:0007669"/>
    <property type="project" value="UniProtKB-UniRule"/>
</dbReference>
<evidence type="ECO:0000256" key="6">
    <source>
        <dbReference type="PIRSR" id="PIRSR600888-3"/>
    </source>
</evidence>
<evidence type="ECO:0000256" key="4">
    <source>
        <dbReference type="ARBA" id="ARBA00019595"/>
    </source>
</evidence>
<reference evidence="8" key="1">
    <citation type="submission" date="2023-03" db="EMBL/GenBank/DDBJ databases">
        <title>Andean soil-derived lignocellulolytic bacterial consortium as a source of novel taxa and putative plastic-active enzymes.</title>
        <authorList>
            <person name="Diaz-Garcia L."/>
            <person name="Chuvochina M."/>
            <person name="Feuerriegel G."/>
            <person name="Bunk B."/>
            <person name="Sproer C."/>
            <person name="Streit W.R."/>
            <person name="Rodriguez L.M."/>
            <person name="Overmann J."/>
            <person name="Jimenez D.J."/>
        </authorList>
    </citation>
    <scope>NUCLEOTIDE SEQUENCE</scope>
    <source>
        <strain evidence="8">MAG 7</strain>
    </source>
</reference>
<dbReference type="CDD" id="cd00438">
    <property type="entry name" value="cupin_RmlC"/>
    <property type="match status" value="1"/>
</dbReference>
<name>A0AAJ5WR18_9BACT</name>
<evidence type="ECO:0000256" key="5">
    <source>
        <dbReference type="PIRSR" id="PIRSR600888-1"/>
    </source>
</evidence>
<evidence type="ECO:0000256" key="1">
    <source>
        <dbReference type="ARBA" id="ARBA00001298"/>
    </source>
</evidence>
<dbReference type="SUPFAM" id="SSF51182">
    <property type="entry name" value="RmlC-like cupins"/>
    <property type="match status" value="1"/>
</dbReference>
<comment type="function">
    <text evidence="2 7">Catalyzes the epimerization of the C3' and C5'positions of dTDP-6-deoxy-D-xylo-4-hexulose, forming dTDP-6-deoxy-L-lyxo-4-hexulose.</text>
</comment>
<sequence>MIFTPTPLEGSYLVGLQPFSDDRGWFARFYCKEAFSSIGHTQEWVQMNHSFTRQAGTIRGMHYQLPPFREIKLVRCIAGAVLDVIVDCRQGSPTFLQWFSAELSAANQQMMYIPQGFAHGFQALTADCELIYLHSELYKPGAEGGLRYNDPALHIQWPLAAVNLSGRDGQHPLLDQNFKGI</sequence>
<dbReference type="Proteomes" id="UP001220610">
    <property type="component" value="Chromosome"/>
</dbReference>
<keyword evidence="7 8" id="KW-0413">Isomerase</keyword>
<evidence type="ECO:0000256" key="2">
    <source>
        <dbReference type="ARBA" id="ARBA00001997"/>
    </source>
</evidence>
<dbReference type="PANTHER" id="PTHR21047:SF2">
    <property type="entry name" value="THYMIDINE DIPHOSPHO-4-KETO-RHAMNOSE 3,5-EPIMERASE"/>
    <property type="match status" value="1"/>
</dbReference>
<organism evidence="8 9">
    <name type="scientific">Candidatus Pseudobacter hemicellulosilyticus</name>
    <dbReference type="NCBI Taxonomy" id="3121375"/>
    <lineage>
        <taxon>Bacteria</taxon>
        <taxon>Pseudomonadati</taxon>
        <taxon>Bacteroidota</taxon>
        <taxon>Chitinophagia</taxon>
        <taxon>Chitinophagales</taxon>
        <taxon>Chitinophagaceae</taxon>
        <taxon>Pseudobacter</taxon>
    </lineage>
</organism>
<comment type="subunit">
    <text evidence="7">Homodimer.</text>
</comment>
<evidence type="ECO:0000256" key="3">
    <source>
        <dbReference type="ARBA" id="ARBA00012098"/>
    </source>
</evidence>
<dbReference type="InterPro" id="IPR014710">
    <property type="entry name" value="RmlC-like_jellyroll"/>
</dbReference>
<proteinExistence type="inferred from homology"/>
<dbReference type="AlphaFoldDB" id="A0AAJ5WR18"/>
<feature type="active site" description="Proton donor" evidence="5">
    <location>
        <position position="132"/>
    </location>
</feature>
<comment type="similarity">
    <text evidence="7">Belongs to the dTDP-4-dehydrorhamnose 3,5-epimerase family.</text>
</comment>
<accession>A0AAJ5WR18</accession>
<gene>
    <name evidence="8" type="primary">rfbC</name>
    <name evidence="8" type="ORF">P0Y53_16745</name>
</gene>
<dbReference type="InterPro" id="IPR000888">
    <property type="entry name" value="RmlC-like"/>
</dbReference>
<feature type="active site" description="Proton acceptor" evidence="5">
    <location>
        <position position="62"/>
    </location>
</feature>
<dbReference type="EC" id="5.1.3.13" evidence="3 7"/>
<dbReference type="GO" id="GO:0019305">
    <property type="term" value="P:dTDP-rhamnose biosynthetic process"/>
    <property type="evidence" value="ECO:0007669"/>
    <property type="project" value="UniProtKB-UniRule"/>
</dbReference>
<dbReference type="GO" id="GO:0005829">
    <property type="term" value="C:cytosol"/>
    <property type="evidence" value="ECO:0007669"/>
    <property type="project" value="TreeGrafter"/>
</dbReference>
<dbReference type="GO" id="GO:0000271">
    <property type="term" value="P:polysaccharide biosynthetic process"/>
    <property type="evidence" value="ECO:0007669"/>
    <property type="project" value="TreeGrafter"/>
</dbReference>
<feature type="site" description="Participates in a stacking interaction with the thymidine ring of dTDP-4-oxo-6-deoxyglucose" evidence="6">
    <location>
        <position position="138"/>
    </location>
</feature>
<dbReference type="PANTHER" id="PTHR21047">
    <property type="entry name" value="DTDP-6-DEOXY-D-GLUCOSE-3,5 EPIMERASE"/>
    <property type="match status" value="1"/>
</dbReference>
<dbReference type="NCBIfam" id="TIGR01221">
    <property type="entry name" value="rmlC"/>
    <property type="match status" value="1"/>
</dbReference>
<evidence type="ECO:0000313" key="9">
    <source>
        <dbReference type="Proteomes" id="UP001220610"/>
    </source>
</evidence>
<comment type="pathway">
    <text evidence="7">Carbohydrate biosynthesis; dTDP-L-rhamnose biosynthesis.</text>
</comment>
<dbReference type="EMBL" id="CP119311">
    <property type="protein sequence ID" value="WEK34138.1"/>
    <property type="molecule type" value="Genomic_DNA"/>
</dbReference>
<evidence type="ECO:0000256" key="7">
    <source>
        <dbReference type="RuleBase" id="RU364069"/>
    </source>
</evidence>
<comment type="catalytic activity">
    <reaction evidence="1 7">
        <text>dTDP-4-dehydro-6-deoxy-alpha-D-glucose = dTDP-4-dehydro-beta-L-rhamnose</text>
        <dbReference type="Rhea" id="RHEA:16969"/>
        <dbReference type="ChEBI" id="CHEBI:57649"/>
        <dbReference type="ChEBI" id="CHEBI:62830"/>
        <dbReference type="EC" id="5.1.3.13"/>
    </reaction>
</comment>
<dbReference type="InterPro" id="IPR011051">
    <property type="entry name" value="RmlC_Cupin_sf"/>
</dbReference>
<dbReference type="Gene3D" id="2.60.120.10">
    <property type="entry name" value="Jelly Rolls"/>
    <property type="match status" value="1"/>
</dbReference>
<evidence type="ECO:0000313" key="8">
    <source>
        <dbReference type="EMBL" id="WEK34138.1"/>
    </source>
</evidence>
<dbReference type="Pfam" id="PF00908">
    <property type="entry name" value="dTDP_sugar_isom"/>
    <property type="match status" value="1"/>
</dbReference>
<protein>
    <recommendedName>
        <fullName evidence="4 7">dTDP-4-dehydrorhamnose 3,5-epimerase</fullName>
        <ecNumber evidence="3 7">5.1.3.13</ecNumber>
    </recommendedName>
    <alternativeName>
        <fullName evidence="7">Thymidine diphospho-4-keto-rhamnose 3,5-epimerase</fullName>
    </alternativeName>
</protein>